<organism evidence="2 3">
    <name type="scientific">Octopus vulgaris</name>
    <name type="common">Common octopus</name>
    <dbReference type="NCBI Taxonomy" id="6645"/>
    <lineage>
        <taxon>Eukaryota</taxon>
        <taxon>Metazoa</taxon>
        <taxon>Spiralia</taxon>
        <taxon>Lophotrochozoa</taxon>
        <taxon>Mollusca</taxon>
        <taxon>Cephalopoda</taxon>
        <taxon>Coleoidea</taxon>
        <taxon>Octopodiformes</taxon>
        <taxon>Octopoda</taxon>
        <taxon>Incirrata</taxon>
        <taxon>Octopodidae</taxon>
        <taxon>Octopus</taxon>
    </lineage>
</organism>
<keyword evidence="3" id="KW-1185">Reference proteome</keyword>
<protein>
    <recommendedName>
        <fullName evidence="1">Reverse transcriptase domain-containing protein</fullName>
    </recommendedName>
</protein>
<evidence type="ECO:0000259" key="1">
    <source>
        <dbReference type="Pfam" id="PF00078"/>
    </source>
</evidence>
<dbReference type="Proteomes" id="UP001162480">
    <property type="component" value="Chromosome 8"/>
</dbReference>
<dbReference type="PANTHER" id="PTHR47027:SF27">
    <property type="entry name" value="REVERSE TRANSCRIPTASE DOMAIN-CONTAINING PROTEIN"/>
    <property type="match status" value="1"/>
</dbReference>
<reference evidence="2" key="1">
    <citation type="submission" date="2023-08" db="EMBL/GenBank/DDBJ databases">
        <authorList>
            <person name="Alioto T."/>
            <person name="Alioto T."/>
            <person name="Gomez Garrido J."/>
        </authorList>
    </citation>
    <scope>NUCLEOTIDE SEQUENCE</scope>
</reference>
<proteinExistence type="predicted"/>
<accession>A0AA36F7D3</accession>
<evidence type="ECO:0000313" key="2">
    <source>
        <dbReference type="EMBL" id="CAI9727039.1"/>
    </source>
</evidence>
<dbReference type="Pfam" id="PF00078">
    <property type="entry name" value="RVT_1"/>
    <property type="match status" value="1"/>
</dbReference>
<dbReference type="EMBL" id="OX597821">
    <property type="protein sequence ID" value="CAI9727039.1"/>
    <property type="molecule type" value="Genomic_DNA"/>
</dbReference>
<dbReference type="PANTHER" id="PTHR47027">
    <property type="entry name" value="REVERSE TRANSCRIPTASE DOMAIN-CONTAINING PROTEIN"/>
    <property type="match status" value="1"/>
</dbReference>
<gene>
    <name evidence="2" type="ORF">OCTVUL_1B031403</name>
</gene>
<sequence>MLRRILEGARSKSLPAVKVFIDFRKAFDTVDRHCPMKILQAYGIPKKIVHLMSLLYTNTRAQAITPEFFEILAGVLQRDTLAPYLFIVVVDYCMRLALEKHQDSGLTVVPVQGRRIKAKQISDAEFADDTVRKAGKHSEESRGVDVRGGDCVDECGAENE</sequence>
<dbReference type="InterPro" id="IPR000477">
    <property type="entry name" value="RT_dom"/>
</dbReference>
<dbReference type="AlphaFoldDB" id="A0AA36F7D3"/>
<evidence type="ECO:0000313" key="3">
    <source>
        <dbReference type="Proteomes" id="UP001162480"/>
    </source>
</evidence>
<feature type="domain" description="Reverse transcriptase" evidence="1">
    <location>
        <begin position="16"/>
        <end position="131"/>
    </location>
</feature>
<name>A0AA36F7D3_OCTVU</name>